<evidence type="ECO:0000256" key="1">
    <source>
        <dbReference type="SAM" id="MobiDB-lite"/>
    </source>
</evidence>
<feature type="compositionally biased region" description="Gly residues" evidence="1">
    <location>
        <begin position="76"/>
        <end position="93"/>
    </location>
</feature>
<dbReference type="OrthoDB" id="10486577at2759"/>
<evidence type="ECO:0000313" key="4">
    <source>
        <dbReference type="Proteomes" id="UP001165065"/>
    </source>
</evidence>
<feature type="compositionally biased region" description="Basic and acidic residues" evidence="1">
    <location>
        <begin position="50"/>
        <end position="59"/>
    </location>
</feature>
<evidence type="ECO:0000256" key="2">
    <source>
        <dbReference type="SAM" id="SignalP"/>
    </source>
</evidence>
<keyword evidence="4" id="KW-1185">Reference proteome</keyword>
<dbReference type="Proteomes" id="UP001165065">
    <property type="component" value="Unassembled WGS sequence"/>
</dbReference>
<protein>
    <submittedName>
        <fullName evidence="3">Uncharacterized protein</fullName>
    </submittedName>
</protein>
<feature type="region of interest" description="Disordered" evidence="1">
    <location>
        <begin position="23"/>
        <end position="93"/>
    </location>
</feature>
<proteinExistence type="predicted"/>
<dbReference type="AlphaFoldDB" id="A0A9W7L6I9"/>
<gene>
    <name evidence="3" type="ORF">TrCOL_g5459</name>
</gene>
<feature type="region of interest" description="Disordered" evidence="1">
    <location>
        <begin position="371"/>
        <end position="467"/>
    </location>
</feature>
<feature type="signal peptide" evidence="2">
    <location>
        <begin position="1"/>
        <end position="18"/>
    </location>
</feature>
<feature type="chain" id="PRO_5040960544" evidence="2">
    <location>
        <begin position="19"/>
        <end position="550"/>
    </location>
</feature>
<feature type="compositionally biased region" description="Pro residues" evidence="1">
    <location>
        <begin position="371"/>
        <end position="383"/>
    </location>
</feature>
<sequence length="550" mass="56849">MKFQLIFLLLHIAHVAVITEIPTSKKSNSKKSTAKKSPSTKPPSSSDIVTVEKTDEKYQAKTPSNKHPKVKKNNKTGGGGGKKKGSGGGSKGSGGSEGICLFDPTNPTSSLGGGGFSFRADYCYSESTCEADRCTSCGVAKEQREDYYCVPPQTAGSIFGNPDFSPNKNIAKCTECCQGKVSSVVFEVTEPGINKYSLPEANADAYFVDCSALSDLLNKGEARTTTISKSKDLEKGEKLCVAPVTNIVNGTADINIDVCESGPSNGLKAVFDSNDVLIFSDAFPEGSATFHVSCSQSVNPGTCMVGGSGGTKGEQIPPPEGTSSCEPYPALLDGSSTQYWSSATAKFCSPGTRDCFRGNFKNCGCCCTSGPPSPPSPPSPTPAPSTKSKGKGKVGGSPTPSPTPSKSKGKNSKAPTPGGKNSKAPTPGGKSSKAPTPGGKSSKAPTPGGKNSKAPTPGGKSSKAPTPVLTVAPTSCDYAPCKEAALTKCVLSSNTNLECVVPTGIYILSAGTERRKTTAADGVREELSRMSGKERADLLREHRSALKQNL</sequence>
<name>A0A9W7L6I9_9STRA</name>
<reference evidence="4" key="1">
    <citation type="journal article" date="2023" name="Commun. Biol.">
        <title>Genome analysis of Parmales, the sister group of diatoms, reveals the evolutionary specialization of diatoms from phago-mixotrophs to photoautotrophs.</title>
        <authorList>
            <person name="Ban H."/>
            <person name="Sato S."/>
            <person name="Yoshikawa S."/>
            <person name="Yamada K."/>
            <person name="Nakamura Y."/>
            <person name="Ichinomiya M."/>
            <person name="Sato N."/>
            <person name="Blanc-Mathieu R."/>
            <person name="Endo H."/>
            <person name="Kuwata A."/>
            <person name="Ogata H."/>
        </authorList>
    </citation>
    <scope>NUCLEOTIDE SEQUENCE [LARGE SCALE GENOMIC DNA]</scope>
</reference>
<feature type="compositionally biased region" description="Low complexity" evidence="1">
    <location>
        <begin position="35"/>
        <end position="46"/>
    </location>
</feature>
<organism evidence="3 4">
    <name type="scientific">Triparma columacea</name>
    <dbReference type="NCBI Taxonomy" id="722753"/>
    <lineage>
        <taxon>Eukaryota</taxon>
        <taxon>Sar</taxon>
        <taxon>Stramenopiles</taxon>
        <taxon>Ochrophyta</taxon>
        <taxon>Bolidophyceae</taxon>
        <taxon>Parmales</taxon>
        <taxon>Triparmaceae</taxon>
        <taxon>Triparma</taxon>
    </lineage>
</organism>
<dbReference type="EMBL" id="BRYA01000932">
    <property type="protein sequence ID" value="GMI35932.1"/>
    <property type="molecule type" value="Genomic_DNA"/>
</dbReference>
<keyword evidence="2" id="KW-0732">Signal</keyword>
<comment type="caution">
    <text evidence="3">The sequence shown here is derived from an EMBL/GenBank/DDBJ whole genome shotgun (WGS) entry which is preliminary data.</text>
</comment>
<feature type="compositionally biased region" description="Basic residues" evidence="1">
    <location>
        <begin position="64"/>
        <end position="74"/>
    </location>
</feature>
<accession>A0A9W7L6I9</accession>
<evidence type="ECO:0000313" key="3">
    <source>
        <dbReference type="EMBL" id="GMI35932.1"/>
    </source>
</evidence>